<accession>A0A091E1V9</accession>
<sequence>MKAAAIPSDSKVPSSSSEKNSLARIRKTIHSKLLLENQQAKIFLPSPLFMAIEALPLVGEETAKLLLPQSLSSAAVCSSVPDNRPSARRFDSHSSHQGHLARLNMATCGDAPLNVPPERFPVCRDFHRSYSLTSQPERQVIPGNMDVALKRQPDNQAGEEDDTFSEDDMAFQDGNLTAEEIKFLKEFPDWKKEQEKFITTLQAFAEDADKMHKKFTKSKVVANSVTVVSEVATIVGFALIPVTAGASLLLSTASKGVSAAAAVSTMVTELREKSHNRKLRAQASVQVPMGDQEFRDTGEKQSPDVTAAGQALYRCGRALKVIKKGIRALWPIKSQRHLGTAAKHRQINWKVSAPARTQAQKASPGKVWTMAKIARVSGRAFASMSLNEGMSALWKNWKELKDESKAELAEELRAQARELEEVLAQYTACYDALLKKSLSSQPLTASGLPDTTPSERRSDSLASHPGHLAMETSRDAPLNAATTETSPVRQDGLSSCPSSSQPGNQELPGKVEPLDDIQGFLVDLVGECREADDMLLGADLGLQDAGYLSAEETRFLEEFPRWKQEREVVITKLRALADDTHTTHKTFTKAGVVANSITVVSGVLSMLGLALTPVTAGGSLIFTVAGQGVGLTASVISIVADLLENSHTENTRALSSPLAPSSDRACQEDTGGQTARYARASGELVYKCGSTFQVIRNHARALRLAKAHPHLVPAARHLRTVGHVSGSVGRQVKKAFKDTALIMSRKALLKSGAAAVLSLSLDVFGLWEKLKALEDKEGTELADQLRDQALELEEELSQRMELYEMLWQKVKTGFWQGAGGWEVISLGLVGAKVYRKA</sequence>
<feature type="region of interest" description="Disordered" evidence="3">
    <location>
        <begin position="441"/>
        <end position="511"/>
    </location>
</feature>
<evidence type="ECO:0000313" key="5">
    <source>
        <dbReference type="EMBL" id="KFO36545.1"/>
    </source>
</evidence>
<dbReference type="GO" id="GO:0005576">
    <property type="term" value="C:extracellular region"/>
    <property type="evidence" value="ECO:0007669"/>
    <property type="project" value="InterPro"/>
</dbReference>
<dbReference type="GO" id="GO:0006869">
    <property type="term" value="P:lipid transport"/>
    <property type="evidence" value="ECO:0007669"/>
    <property type="project" value="InterPro"/>
</dbReference>
<keyword evidence="5" id="KW-0449">Lipoprotein</keyword>
<dbReference type="Proteomes" id="UP000028990">
    <property type="component" value="Unassembled WGS sequence"/>
</dbReference>
<dbReference type="GO" id="GO:0042157">
    <property type="term" value="P:lipoprotein metabolic process"/>
    <property type="evidence" value="ECO:0007669"/>
    <property type="project" value="InterPro"/>
</dbReference>
<keyword evidence="4" id="KW-1133">Transmembrane helix</keyword>
<dbReference type="PANTHER" id="PTHR14096">
    <property type="entry name" value="APOLIPOPROTEIN L"/>
    <property type="match status" value="1"/>
</dbReference>
<keyword evidence="2" id="KW-0175">Coiled coil</keyword>
<feature type="transmembrane region" description="Helical" evidence="4">
    <location>
        <begin position="220"/>
        <end position="242"/>
    </location>
</feature>
<feature type="coiled-coil region" evidence="2">
    <location>
        <begin position="402"/>
        <end position="436"/>
    </location>
</feature>
<feature type="region of interest" description="Disordered" evidence="3">
    <location>
        <begin position="1"/>
        <end position="21"/>
    </location>
</feature>
<organism evidence="5 6">
    <name type="scientific">Fukomys damarensis</name>
    <name type="common">Damaraland mole rat</name>
    <name type="synonym">Cryptomys damarensis</name>
    <dbReference type="NCBI Taxonomy" id="885580"/>
    <lineage>
        <taxon>Eukaryota</taxon>
        <taxon>Metazoa</taxon>
        <taxon>Chordata</taxon>
        <taxon>Craniata</taxon>
        <taxon>Vertebrata</taxon>
        <taxon>Euteleostomi</taxon>
        <taxon>Mammalia</taxon>
        <taxon>Eutheria</taxon>
        <taxon>Euarchontoglires</taxon>
        <taxon>Glires</taxon>
        <taxon>Rodentia</taxon>
        <taxon>Hystricomorpha</taxon>
        <taxon>Bathyergidae</taxon>
        <taxon>Fukomys</taxon>
    </lineage>
</organism>
<dbReference type="PANTHER" id="PTHR14096:SF7">
    <property type="entry name" value="APOLIPOPROTEIN L6"/>
    <property type="match status" value="1"/>
</dbReference>
<dbReference type="InterPro" id="IPR008405">
    <property type="entry name" value="ApoL"/>
</dbReference>
<feature type="compositionally biased region" description="Polar residues" evidence="3">
    <location>
        <begin position="441"/>
        <end position="452"/>
    </location>
</feature>
<evidence type="ECO:0000313" key="6">
    <source>
        <dbReference type="Proteomes" id="UP000028990"/>
    </source>
</evidence>
<keyword evidence="4" id="KW-0472">Membrane</keyword>
<reference evidence="5 6" key="1">
    <citation type="submission" date="2013-11" db="EMBL/GenBank/DDBJ databases">
        <title>The Damaraland mole rat (Fukomys damarensis) genome and evolution of African mole rats.</title>
        <authorList>
            <person name="Gladyshev V.N."/>
            <person name="Fang X."/>
        </authorList>
    </citation>
    <scope>NUCLEOTIDE SEQUENCE [LARGE SCALE GENOMIC DNA]</scope>
    <source>
        <tissue evidence="5">Liver</tissue>
    </source>
</reference>
<evidence type="ECO:0000256" key="2">
    <source>
        <dbReference type="SAM" id="Coils"/>
    </source>
</evidence>
<dbReference type="GO" id="GO:0008289">
    <property type="term" value="F:lipid binding"/>
    <property type="evidence" value="ECO:0007669"/>
    <property type="project" value="InterPro"/>
</dbReference>
<protein>
    <submittedName>
        <fullName evidence="5">Apolipoprotein L6</fullName>
    </submittedName>
</protein>
<gene>
    <name evidence="5" type="ORF">H920_01999</name>
</gene>
<dbReference type="GO" id="GO:0016020">
    <property type="term" value="C:membrane"/>
    <property type="evidence" value="ECO:0007669"/>
    <property type="project" value="TreeGrafter"/>
</dbReference>
<evidence type="ECO:0000256" key="3">
    <source>
        <dbReference type="SAM" id="MobiDB-lite"/>
    </source>
</evidence>
<evidence type="ECO:0000256" key="1">
    <source>
        <dbReference type="ARBA" id="ARBA00010090"/>
    </source>
</evidence>
<dbReference type="EMBL" id="KN121399">
    <property type="protein sequence ID" value="KFO36545.1"/>
    <property type="molecule type" value="Genomic_DNA"/>
</dbReference>
<comment type="similarity">
    <text evidence="1">Belongs to the apolipoprotein L family.</text>
</comment>
<dbReference type="AlphaFoldDB" id="A0A091E1V9"/>
<dbReference type="Pfam" id="PF05461">
    <property type="entry name" value="ApoL"/>
    <property type="match status" value="2"/>
</dbReference>
<evidence type="ECO:0000256" key="4">
    <source>
        <dbReference type="SAM" id="Phobius"/>
    </source>
</evidence>
<proteinExistence type="inferred from homology"/>
<keyword evidence="6" id="KW-1185">Reference proteome</keyword>
<name>A0A091E1V9_FUKDA</name>
<dbReference type="eggNOG" id="ENOG502QPNS">
    <property type="taxonomic scope" value="Eukaryota"/>
</dbReference>
<keyword evidence="4" id="KW-0812">Transmembrane</keyword>
<feature type="compositionally biased region" description="Polar residues" evidence="3">
    <location>
        <begin position="480"/>
        <end position="504"/>
    </location>
</feature>
<feature type="compositionally biased region" description="Low complexity" evidence="3">
    <location>
        <begin position="7"/>
        <end position="20"/>
    </location>
</feature>